<evidence type="ECO:0000313" key="1">
    <source>
        <dbReference type="EMBL" id="GGO59116.1"/>
    </source>
</evidence>
<comment type="caution">
    <text evidence="1">The sequence shown here is derived from an EMBL/GenBank/DDBJ whole genome shotgun (WGS) entry which is preliminary data.</text>
</comment>
<sequence length="136" mass="15715">MAWPTVTIDDLVGRWRPLTPEEAAVAPQRIKDAESELRTELRLRGVDGIPTFSDPSEREDWINLYTALVVAAVKNELKNPEGWRSEREQLDDYGRTFSRGSNDRSGEIWFEDSDIDRLVPRPRRRRTAFTIRLGTS</sequence>
<name>A0ABQ2MWC5_9MICO</name>
<dbReference type="EMBL" id="BMMQ01000001">
    <property type="protein sequence ID" value="GGO59116.1"/>
    <property type="molecule type" value="Genomic_DNA"/>
</dbReference>
<keyword evidence="2" id="KW-1185">Reference proteome</keyword>
<protein>
    <recommendedName>
        <fullName evidence="3">Head-to-tail adaptor</fullName>
    </recommendedName>
</protein>
<accession>A0ABQ2MWC5</accession>
<evidence type="ECO:0000313" key="2">
    <source>
        <dbReference type="Proteomes" id="UP000638043"/>
    </source>
</evidence>
<proteinExistence type="predicted"/>
<evidence type="ECO:0008006" key="3">
    <source>
        <dbReference type="Google" id="ProtNLM"/>
    </source>
</evidence>
<organism evidence="1 2">
    <name type="scientific">Microbacterium nanhaiense</name>
    <dbReference type="NCBI Taxonomy" id="1301026"/>
    <lineage>
        <taxon>Bacteria</taxon>
        <taxon>Bacillati</taxon>
        <taxon>Actinomycetota</taxon>
        <taxon>Actinomycetes</taxon>
        <taxon>Micrococcales</taxon>
        <taxon>Microbacteriaceae</taxon>
        <taxon>Microbacterium</taxon>
    </lineage>
</organism>
<reference evidence="2" key="1">
    <citation type="journal article" date="2019" name="Int. J. Syst. Evol. Microbiol.">
        <title>The Global Catalogue of Microorganisms (GCM) 10K type strain sequencing project: providing services to taxonomists for standard genome sequencing and annotation.</title>
        <authorList>
            <consortium name="The Broad Institute Genomics Platform"/>
            <consortium name="The Broad Institute Genome Sequencing Center for Infectious Disease"/>
            <person name="Wu L."/>
            <person name="Ma J."/>
        </authorList>
    </citation>
    <scope>NUCLEOTIDE SEQUENCE [LARGE SCALE GENOMIC DNA]</scope>
    <source>
        <strain evidence="2">CGMCC 4.7181</strain>
    </source>
</reference>
<gene>
    <name evidence="1" type="ORF">GCM10010910_01320</name>
</gene>
<dbReference type="RefSeq" id="WP_188699422.1">
    <property type="nucleotide sequence ID" value="NZ_BMMQ01000001.1"/>
</dbReference>
<dbReference type="Proteomes" id="UP000638043">
    <property type="component" value="Unassembled WGS sequence"/>
</dbReference>